<reference evidence="3" key="1">
    <citation type="journal article" date="2014" name="Int. J. Syst. Evol. Microbiol.">
        <title>Complete genome sequence of Corynebacterium casei LMG S-19264T (=DSM 44701T), isolated from a smear-ripened cheese.</title>
        <authorList>
            <consortium name="US DOE Joint Genome Institute (JGI-PGF)"/>
            <person name="Walter F."/>
            <person name="Albersmeier A."/>
            <person name="Kalinowski J."/>
            <person name="Ruckert C."/>
        </authorList>
    </citation>
    <scope>NUCLEOTIDE SEQUENCE</scope>
    <source>
        <strain evidence="3">NBRC 108769</strain>
    </source>
</reference>
<dbReference type="Proteomes" id="UP001156666">
    <property type="component" value="Unassembled WGS sequence"/>
</dbReference>
<sequence>MYAPSTLAAQAPGDVGYYNMSAGQGVSDQAAAINNAGFSPVQIFDLSEVELANIDVLIVDNPDNYSYGAEYLAQLNVIENAVNNGLVLVMHDFYVTEAATVLPGGENISILRELSNDAVVDIQDNSTVITNGLDNASLDGGDSSSHGYAEANTLPANSLNILSRTDANESVTFVYPFGAGSVIYSTIPVSHYYTRESPFALNTHIYMQNVVEYAANLEDNAAAVPTLSQWAMIVLSLLLFIFGISSFKSKQTNLAAC</sequence>
<organism evidence="3 4">
    <name type="scientific">Portibacter lacus</name>
    <dbReference type="NCBI Taxonomy" id="1099794"/>
    <lineage>
        <taxon>Bacteria</taxon>
        <taxon>Pseudomonadati</taxon>
        <taxon>Bacteroidota</taxon>
        <taxon>Saprospiria</taxon>
        <taxon>Saprospirales</taxon>
        <taxon>Haliscomenobacteraceae</taxon>
        <taxon>Portibacter</taxon>
    </lineage>
</organism>
<feature type="domain" description="IPTL-CTERM protein sorting" evidence="2">
    <location>
        <begin position="222"/>
        <end position="239"/>
    </location>
</feature>
<dbReference type="NCBIfam" id="TIGR04174">
    <property type="entry name" value="IPTL_CTERM"/>
    <property type="match status" value="1"/>
</dbReference>
<protein>
    <recommendedName>
        <fullName evidence="2">IPTL-CTERM protein sorting domain-containing protein</fullName>
    </recommendedName>
</protein>
<dbReference type="AlphaFoldDB" id="A0AA37SNI7"/>
<keyword evidence="1" id="KW-0472">Membrane</keyword>
<reference evidence="3" key="2">
    <citation type="submission" date="2023-01" db="EMBL/GenBank/DDBJ databases">
        <title>Draft genome sequence of Portibacter lacus strain NBRC 108769.</title>
        <authorList>
            <person name="Sun Q."/>
            <person name="Mori K."/>
        </authorList>
    </citation>
    <scope>NUCLEOTIDE SEQUENCE</scope>
    <source>
        <strain evidence="3">NBRC 108769</strain>
    </source>
</reference>
<accession>A0AA37SNI7</accession>
<evidence type="ECO:0000259" key="2">
    <source>
        <dbReference type="Pfam" id="PF18203"/>
    </source>
</evidence>
<evidence type="ECO:0000313" key="4">
    <source>
        <dbReference type="Proteomes" id="UP001156666"/>
    </source>
</evidence>
<dbReference type="Pfam" id="PF18203">
    <property type="entry name" value="IPTL-CTERM"/>
    <property type="match status" value="1"/>
</dbReference>
<keyword evidence="4" id="KW-1185">Reference proteome</keyword>
<comment type="caution">
    <text evidence="3">The sequence shown here is derived from an EMBL/GenBank/DDBJ whole genome shotgun (WGS) entry which is preliminary data.</text>
</comment>
<dbReference type="EMBL" id="BSOH01000001">
    <property type="protein sequence ID" value="GLR15843.1"/>
    <property type="molecule type" value="Genomic_DNA"/>
</dbReference>
<dbReference type="InterPro" id="IPR026442">
    <property type="entry name" value="IPTL_CTERM"/>
</dbReference>
<evidence type="ECO:0000313" key="3">
    <source>
        <dbReference type="EMBL" id="GLR15843.1"/>
    </source>
</evidence>
<proteinExistence type="predicted"/>
<name>A0AA37SNI7_9BACT</name>
<feature type="transmembrane region" description="Helical" evidence="1">
    <location>
        <begin position="227"/>
        <end position="247"/>
    </location>
</feature>
<gene>
    <name evidence="3" type="ORF">GCM10007940_04580</name>
</gene>
<keyword evidence="1" id="KW-1133">Transmembrane helix</keyword>
<evidence type="ECO:0000256" key="1">
    <source>
        <dbReference type="SAM" id="Phobius"/>
    </source>
</evidence>
<keyword evidence="1" id="KW-0812">Transmembrane</keyword>